<dbReference type="GO" id="GO:0005934">
    <property type="term" value="C:cellular bud tip"/>
    <property type="evidence" value="ECO:0007669"/>
    <property type="project" value="EnsemblFungi"/>
</dbReference>
<dbReference type="Pfam" id="PF00271">
    <property type="entry name" value="Helicase_C"/>
    <property type="match status" value="1"/>
</dbReference>
<keyword evidence="8 19" id="KW-0347">Helicase</keyword>
<keyword evidence="14" id="KW-0539">Nucleus</keyword>
<dbReference type="Pfam" id="PF00270">
    <property type="entry name" value="DEAD"/>
    <property type="match status" value="1"/>
</dbReference>
<comment type="subcellular location">
    <subcellularLocation>
        <location evidence="2">Cytoplasm</location>
    </subcellularLocation>
    <subcellularLocation>
        <location evidence="1">Nucleus membrane</location>
        <topology evidence="1">Peripheral membrane protein</topology>
        <orientation evidence="1">Cytoplasmic side</orientation>
    </subcellularLocation>
    <subcellularLocation>
        <location evidence="3">Nucleus</location>
        <location evidence="3">Nuclear pore complex</location>
    </subcellularLocation>
</comment>
<evidence type="ECO:0000256" key="3">
    <source>
        <dbReference type="ARBA" id="ARBA00004567"/>
    </source>
</evidence>
<sequence length="379" mass="42613">MKFEKPSKIQEKALPLLLSNPARNMIGQSQSGTGKTAAFSLTMLSRVDENLEQVQAICLSPARELARQTLEVIQQMGKYTKVKTRLVVPESVAKDNSKITDQIIVGTPGLVSDMIRRKRISTKDVKVFVLDEADNMLEGANTGGGSLGDQCVRVKRELPKETQLVLFSATFPDKVRAFAEKFVPNANSLELKHEELNVDGIKQLYMDCENEEDKFNVLCELYGLLTIGSSIIFVQTRNTANMLYKRMEQEGHKVSILHGDLVPSERDRLIDDFREGRSKVLITTNVLARGIDIASVSMVVNYDLPVDRQGNPDPSTYLHRIGRTGRFGRVGVSISFVHDKKSYEQLMAIRSYFGDIEMTRVPTDDWDEVERIVKKVIKS</sequence>
<dbReference type="PROSITE" id="PS51192">
    <property type="entry name" value="HELICASE_ATP_BIND_1"/>
    <property type="match status" value="1"/>
</dbReference>
<dbReference type="PROSITE" id="PS00039">
    <property type="entry name" value="DEAD_ATP_HELICASE"/>
    <property type="match status" value="1"/>
</dbReference>
<dbReference type="GO" id="GO:0006409">
    <property type="term" value="P:tRNA export from nucleus"/>
    <property type="evidence" value="ECO:0007669"/>
    <property type="project" value="EnsemblFungi"/>
</dbReference>
<dbReference type="EC" id="3.6.4.13" evidence="4"/>
<dbReference type="GO" id="GO:0003723">
    <property type="term" value="F:RNA binding"/>
    <property type="evidence" value="ECO:0007669"/>
    <property type="project" value="UniProtKB-KW"/>
</dbReference>
<protein>
    <recommendedName>
        <fullName evidence="4">RNA helicase</fullName>
        <ecNumber evidence="4">3.6.4.13</ecNumber>
    </recommendedName>
</protein>
<dbReference type="GO" id="GO:0044614">
    <property type="term" value="C:nuclear pore cytoplasmic filaments"/>
    <property type="evidence" value="ECO:0007669"/>
    <property type="project" value="EnsemblFungi"/>
</dbReference>
<evidence type="ECO:0000256" key="16">
    <source>
        <dbReference type="ARBA" id="ARBA00038143"/>
    </source>
</evidence>
<evidence type="ECO:0000313" key="23">
    <source>
        <dbReference type="Proteomes" id="UP000019384"/>
    </source>
</evidence>
<dbReference type="SMART" id="SM00490">
    <property type="entry name" value="HELICc"/>
    <property type="match status" value="1"/>
</dbReference>
<evidence type="ECO:0000256" key="10">
    <source>
        <dbReference type="ARBA" id="ARBA00022840"/>
    </source>
</evidence>
<organism evidence="22 23">
    <name type="scientific">Kuraishia capsulata CBS 1993</name>
    <dbReference type="NCBI Taxonomy" id="1382522"/>
    <lineage>
        <taxon>Eukaryota</taxon>
        <taxon>Fungi</taxon>
        <taxon>Dikarya</taxon>
        <taxon>Ascomycota</taxon>
        <taxon>Saccharomycotina</taxon>
        <taxon>Pichiomycetes</taxon>
        <taxon>Pichiales</taxon>
        <taxon>Pichiaceae</taxon>
        <taxon>Kuraishia</taxon>
    </lineage>
</organism>
<evidence type="ECO:0000259" key="21">
    <source>
        <dbReference type="PROSITE" id="PS51194"/>
    </source>
</evidence>
<dbReference type="SMART" id="SM00487">
    <property type="entry name" value="DEXDc"/>
    <property type="match status" value="1"/>
</dbReference>
<keyword evidence="13" id="KW-0653">Protein transport</keyword>
<name>W6MGB4_9ASCO</name>
<dbReference type="GO" id="GO:0016787">
    <property type="term" value="F:hydrolase activity"/>
    <property type="evidence" value="ECO:0007669"/>
    <property type="project" value="UniProtKB-KW"/>
</dbReference>
<dbReference type="InterPro" id="IPR000629">
    <property type="entry name" value="RNA-helicase_DEAD-box_CS"/>
</dbReference>
<keyword evidence="12" id="KW-0811">Translocation</keyword>
<dbReference type="GO" id="GO:0015031">
    <property type="term" value="P:protein transport"/>
    <property type="evidence" value="ECO:0007669"/>
    <property type="project" value="UniProtKB-KW"/>
</dbReference>
<evidence type="ECO:0000256" key="6">
    <source>
        <dbReference type="ARBA" id="ARBA00022741"/>
    </source>
</evidence>
<dbReference type="CDD" id="cd18787">
    <property type="entry name" value="SF2_C_DEAD"/>
    <property type="match status" value="1"/>
</dbReference>
<dbReference type="PROSITE" id="PS51194">
    <property type="entry name" value="HELICASE_CTER"/>
    <property type="match status" value="1"/>
</dbReference>
<keyword evidence="7 19" id="KW-0378">Hydrolase</keyword>
<keyword evidence="10 19" id="KW-0067">ATP-binding</keyword>
<evidence type="ECO:0000256" key="17">
    <source>
        <dbReference type="ARBA" id="ARBA00038750"/>
    </source>
</evidence>
<feature type="domain" description="Helicase C-terminal" evidence="21">
    <location>
        <begin position="200"/>
        <end position="377"/>
    </location>
</feature>
<evidence type="ECO:0000256" key="4">
    <source>
        <dbReference type="ARBA" id="ARBA00012552"/>
    </source>
</evidence>
<evidence type="ECO:0000256" key="14">
    <source>
        <dbReference type="ARBA" id="ARBA00023242"/>
    </source>
</evidence>
<dbReference type="InterPro" id="IPR027417">
    <property type="entry name" value="P-loop_NTPase"/>
</dbReference>
<keyword evidence="5" id="KW-0963">Cytoplasm</keyword>
<evidence type="ECO:0000256" key="5">
    <source>
        <dbReference type="ARBA" id="ARBA00022490"/>
    </source>
</evidence>
<feature type="domain" description="Helicase ATP-binding" evidence="20">
    <location>
        <begin position="16"/>
        <end position="189"/>
    </location>
</feature>
<dbReference type="PANTHER" id="PTHR47958">
    <property type="entry name" value="ATP-DEPENDENT RNA HELICASE DBP3"/>
    <property type="match status" value="1"/>
</dbReference>
<dbReference type="GO" id="GO:0005524">
    <property type="term" value="F:ATP binding"/>
    <property type="evidence" value="ECO:0007669"/>
    <property type="project" value="UniProtKB-KW"/>
</dbReference>
<evidence type="ECO:0000256" key="11">
    <source>
        <dbReference type="ARBA" id="ARBA00022884"/>
    </source>
</evidence>
<reference evidence="22" key="2">
    <citation type="submission" date="2014-02" db="EMBL/GenBank/DDBJ databases">
        <title>Complete DNA sequence of /Kuraishia capsulata/ illustrates novel genomic features among budding yeasts (/Saccharomycotina/).</title>
        <authorList>
            <person name="Morales L."/>
            <person name="Noel B."/>
            <person name="Porcel B."/>
            <person name="Marcet-Houben M."/>
            <person name="Hullo M-F."/>
            <person name="Sacerdot C."/>
            <person name="Tekaia F."/>
            <person name="Leh-Louis V."/>
            <person name="Despons L."/>
            <person name="Khanna V."/>
            <person name="Aury J-M."/>
            <person name="Barbe V."/>
            <person name="Couloux A."/>
            <person name="Labadie K."/>
            <person name="Pelletier E."/>
            <person name="Souciet J-L."/>
            <person name="Boekhout T."/>
            <person name="Gabaldon T."/>
            <person name="Wincker P."/>
            <person name="Dujon B."/>
        </authorList>
    </citation>
    <scope>NUCLEOTIDE SEQUENCE</scope>
    <source>
        <strain evidence="22">CBS 1993</strain>
    </source>
</reference>
<comment type="catalytic activity">
    <reaction evidence="18">
        <text>ATP + H2O = ADP + phosphate + H(+)</text>
        <dbReference type="Rhea" id="RHEA:13065"/>
        <dbReference type="ChEBI" id="CHEBI:15377"/>
        <dbReference type="ChEBI" id="CHEBI:15378"/>
        <dbReference type="ChEBI" id="CHEBI:30616"/>
        <dbReference type="ChEBI" id="CHEBI:43474"/>
        <dbReference type="ChEBI" id="CHEBI:456216"/>
        <dbReference type="EC" id="3.6.4.13"/>
    </reaction>
</comment>
<evidence type="ECO:0000256" key="7">
    <source>
        <dbReference type="ARBA" id="ARBA00022801"/>
    </source>
</evidence>
<dbReference type="Proteomes" id="UP000019384">
    <property type="component" value="Unassembled WGS sequence"/>
</dbReference>
<dbReference type="RefSeq" id="XP_022457107.1">
    <property type="nucleotide sequence ID" value="XM_022605660.1"/>
</dbReference>
<dbReference type="InterPro" id="IPR011545">
    <property type="entry name" value="DEAD/DEAH_box_helicase_dom"/>
</dbReference>
<keyword evidence="6 19" id="KW-0547">Nucleotide-binding</keyword>
<keyword evidence="9" id="KW-0509">mRNA transport</keyword>
<dbReference type="GO" id="GO:0010494">
    <property type="term" value="C:cytoplasmic stress granule"/>
    <property type="evidence" value="ECO:0007669"/>
    <property type="project" value="EnsemblFungi"/>
</dbReference>
<evidence type="ECO:0000256" key="1">
    <source>
        <dbReference type="ARBA" id="ARBA00004335"/>
    </source>
</evidence>
<comment type="similarity">
    <text evidence="16">Belongs to the DEAD box helicase family. DDX19/DBP5 subfamily.</text>
</comment>
<dbReference type="GO" id="GO:0003724">
    <property type="term" value="F:RNA helicase activity"/>
    <property type="evidence" value="ECO:0007669"/>
    <property type="project" value="UniProtKB-EC"/>
</dbReference>
<dbReference type="SUPFAM" id="SSF52540">
    <property type="entry name" value="P-loop containing nucleoside triphosphate hydrolases"/>
    <property type="match status" value="1"/>
</dbReference>
<evidence type="ECO:0000259" key="20">
    <source>
        <dbReference type="PROSITE" id="PS51192"/>
    </source>
</evidence>
<comment type="function">
    <text evidence="15">ATP-dependent RNA helicase associated with the nuclear pore complex and essential for mRNA export from the nucleus. May participate in a terminal step of mRNA export through the removal of proteins that accompany mRNA through the nucleopore complex. May also be involved in early transcription.</text>
</comment>
<evidence type="ECO:0000256" key="15">
    <source>
        <dbReference type="ARBA" id="ARBA00037213"/>
    </source>
</evidence>
<dbReference type="EMBL" id="HG793125">
    <property type="protein sequence ID" value="CDK25094.1"/>
    <property type="molecule type" value="Genomic_DNA"/>
</dbReference>
<evidence type="ECO:0000313" key="22">
    <source>
        <dbReference type="EMBL" id="CDK25094.1"/>
    </source>
</evidence>
<evidence type="ECO:0000256" key="18">
    <source>
        <dbReference type="ARBA" id="ARBA00047984"/>
    </source>
</evidence>
<keyword evidence="9" id="KW-0813">Transport</keyword>
<dbReference type="HOGENOM" id="CLU_003041_1_0_1"/>
<proteinExistence type="inferred from homology"/>
<gene>
    <name evidence="22" type="ORF">KUCA_T00001061001</name>
</gene>
<dbReference type="STRING" id="1382522.W6MGB4"/>
<dbReference type="GO" id="GO:0000822">
    <property type="term" value="F:inositol hexakisphosphate binding"/>
    <property type="evidence" value="ECO:0007669"/>
    <property type="project" value="EnsemblFungi"/>
</dbReference>
<evidence type="ECO:0000256" key="2">
    <source>
        <dbReference type="ARBA" id="ARBA00004496"/>
    </source>
</evidence>
<dbReference type="AlphaFoldDB" id="W6MGB4"/>
<dbReference type="InterPro" id="IPR014001">
    <property type="entry name" value="Helicase_ATP-bd"/>
</dbReference>
<dbReference type="FunFam" id="3.40.50.300:FF:000318">
    <property type="entry name" value="ATP-dependent RNA helicase DDX19B"/>
    <property type="match status" value="1"/>
</dbReference>
<accession>W6MGB4</accession>
<evidence type="ECO:0000256" key="9">
    <source>
        <dbReference type="ARBA" id="ARBA00022816"/>
    </source>
</evidence>
<evidence type="ECO:0000256" key="12">
    <source>
        <dbReference type="ARBA" id="ARBA00023010"/>
    </source>
</evidence>
<keyword evidence="11" id="KW-0694">RNA-binding</keyword>
<comment type="subunit">
    <text evidence="17">Associates with the nuclear pore complex.</text>
</comment>
<dbReference type="CDD" id="cd17963">
    <property type="entry name" value="DEADc_DDX19_DDX25"/>
    <property type="match status" value="1"/>
</dbReference>
<dbReference type="InterPro" id="IPR001650">
    <property type="entry name" value="Helicase_C-like"/>
</dbReference>
<dbReference type="OrthoDB" id="10265785at2759"/>
<keyword evidence="23" id="KW-1185">Reference proteome</keyword>
<dbReference type="GO" id="GO:0006415">
    <property type="term" value="P:translational termination"/>
    <property type="evidence" value="ECO:0007669"/>
    <property type="project" value="EnsemblFungi"/>
</dbReference>
<evidence type="ECO:0000256" key="8">
    <source>
        <dbReference type="ARBA" id="ARBA00022806"/>
    </source>
</evidence>
<keyword evidence="13" id="KW-0906">Nuclear pore complex</keyword>
<evidence type="ECO:0000256" key="19">
    <source>
        <dbReference type="RuleBase" id="RU000492"/>
    </source>
</evidence>
<dbReference type="GO" id="GO:0031965">
    <property type="term" value="C:nuclear membrane"/>
    <property type="evidence" value="ECO:0007669"/>
    <property type="project" value="UniProtKB-SubCell"/>
</dbReference>
<dbReference type="GeneID" id="34518495"/>
<reference evidence="22" key="1">
    <citation type="submission" date="2013-12" db="EMBL/GenBank/DDBJ databases">
        <authorList>
            <person name="Genoscope - CEA"/>
        </authorList>
    </citation>
    <scope>NUCLEOTIDE SEQUENCE</scope>
    <source>
        <strain evidence="22">CBS 1993</strain>
    </source>
</reference>
<evidence type="ECO:0000256" key="13">
    <source>
        <dbReference type="ARBA" id="ARBA00023132"/>
    </source>
</evidence>
<dbReference type="Gene3D" id="3.40.50.300">
    <property type="entry name" value="P-loop containing nucleotide triphosphate hydrolases"/>
    <property type="match status" value="2"/>
</dbReference>
<dbReference type="GO" id="GO:0016973">
    <property type="term" value="P:poly(A)+ mRNA export from nucleus"/>
    <property type="evidence" value="ECO:0007669"/>
    <property type="project" value="EnsemblFungi"/>
</dbReference>